<evidence type="ECO:0000313" key="2">
    <source>
        <dbReference type="Proteomes" id="UP001281447"/>
    </source>
</evidence>
<dbReference type="EMBL" id="JAWDIP010000003">
    <property type="protein sequence ID" value="MDY0395087.1"/>
    <property type="molecule type" value="Genomic_DNA"/>
</dbReference>
<accession>A0ABU5C6W2</accession>
<dbReference type="Pfam" id="PF09844">
    <property type="entry name" value="DUF2071"/>
    <property type="match status" value="1"/>
</dbReference>
<gene>
    <name evidence="1" type="ORF">RWE15_12485</name>
</gene>
<organism evidence="1 2">
    <name type="scientific">Tigheibacillus halophilus</name>
    <dbReference type="NCBI Taxonomy" id="361280"/>
    <lineage>
        <taxon>Bacteria</taxon>
        <taxon>Bacillati</taxon>
        <taxon>Bacillota</taxon>
        <taxon>Bacilli</taxon>
        <taxon>Bacillales</taxon>
        <taxon>Bacillaceae</taxon>
        <taxon>Tigheibacillus</taxon>
    </lineage>
</organism>
<sequence>MEGNLKLHYQPVSQSYTPLAGSLEHWLLERYCFFTVRKKKIYRGDIHHTPWRIKQAKVFIESFPSHLNDAAVQSPVFHYSHKKAGLHVDAY</sequence>
<evidence type="ECO:0000313" key="1">
    <source>
        <dbReference type="EMBL" id="MDY0395087.1"/>
    </source>
</evidence>
<dbReference type="InterPro" id="IPR018644">
    <property type="entry name" value="DUF2071"/>
</dbReference>
<reference evidence="1 2" key="1">
    <citation type="submission" date="2023-10" db="EMBL/GenBank/DDBJ databases">
        <title>Virgibacillus halophilus 5B73C genome.</title>
        <authorList>
            <person name="Miliotis G."/>
            <person name="Sengupta P."/>
            <person name="Hameed A."/>
            <person name="Chuvochina M."/>
            <person name="Mcdonagh F."/>
            <person name="Simpson A.C."/>
            <person name="Singh N.K."/>
            <person name="Rekha P.D."/>
            <person name="Raman K."/>
            <person name="Hugenholtz P."/>
            <person name="Venkateswaran K."/>
        </authorList>
    </citation>
    <scope>NUCLEOTIDE SEQUENCE [LARGE SCALE GENOMIC DNA]</scope>
    <source>
        <strain evidence="1 2">5B73C</strain>
    </source>
</reference>
<proteinExistence type="predicted"/>
<keyword evidence="2" id="KW-1185">Reference proteome</keyword>
<name>A0ABU5C6W2_9BACI</name>
<protein>
    <submittedName>
        <fullName evidence="1">DUF2071 domain-containing protein</fullName>
    </submittedName>
</protein>
<dbReference type="Proteomes" id="UP001281447">
    <property type="component" value="Unassembled WGS sequence"/>
</dbReference>
<comment type="caution">
    <text evidence="1">The sequence shown here is derived from an EMBL/GenBank/DDBJ whole genome shotgun (WGS) entry which is preliminary data.</text>
</comment>